<keyword evidence="2" id="KW-0813">Transport</keyword>
<evidence type="ECO:0000313" key="9">
    <source>
        <dbReference type="Proteomes" id="UP000823824"/>
    </source>
</evidence>
<gene>
    <name evidence="8" type="ORF">H9787_01130</name>
</gene>
<evidence type="ECO:0000256" key="6">
    <source>
        <dbReference type="SAM" id="SignalP"/>
    </source>
</evidence>
<dbReference type="Pfam" id="PF13458">
    <property type="entry name" value="Peripla_BP_6"/>
    <property type="match status" value="1"/>
</dbReference>
<dbReference type="InterPro" id="IPR051010">
    <property type="entry name" value="BCAA_transport"/>
</dbReference>
<dbReference type="EMBL" id="DWZJ01000008">
    <property type="protein sequence ID" value="HJB12296.1"/>
    <property type="molecule type" value="Genomic_DNA"/>
</dbReference>
<comment type="similarity">
    <text evidence="1">Belongs to the leucine-binding protein family.</text>
</comment>
<name>A0A9D2LGS0_9FIRM</name>
<evidence type="ECO:0000259" key="7">
    <source>
        <dbReference type="Pfam" id="PF13458"/>
    </source>
</evidence>
<organism evidence="8 9">
    <name type="scientific">Candidatus Oscillibacter excrementigallinarum</name>
    <dbReference type="NCBI Taxonomy" id="2838716"/>
    <lineage>
        <taxon>Bacteria</taxon>
        <taxon>Bacillati</taxon>
        <taxon>Bacillota</taxon>
        <taxon>Clostridia</taxon>
        <taxon>Eubacteriales</taxon>
        <taxon>Oscillospiraceae</taxon>
        <taxon>Oscillibacter</taxon>
    </lineage>
</organism>
<dbReference type="GO" id="GO:0006865">
    <property type="term" value="P:amino acid transport"/>
    <property type="evidence" value="ECO:0007669"/>
    <property type="project" value="UniProtKB-KW"/>
</dbReference>
<dbReference type="Proteomes" id="UP000823824">
    <property type="component" value="Unassembled WGS sequence"/>
</dbReference>
<evidence type="ECO:0000256" key="3">
    <source>
        <dbReference type="ARBA" id="ARBA00022729"/>
    </source>
</evidence>
<evidence type="ECO:0000256" key="2">
    <source>
        <dbReference type="ARBA" id="ARBA00022448"/>
    </source>
</evidence>
<dbReference type="InterPro" id="IPR000709">
    <property type="entry name" value="Leu_Ile_Val-bd"/>
</dbReference>
<dbReference type="PANTHER" id="PTHR30483:SF6">
    <property type="entry name" value="PERIPLASMIC BINDING PROTEIN OF ABC TRANSPORTER FOR NATURAL AMINO ACIDS"/>
    <property type="match status" value="1"/>
</dbReference>
<evidence type="ECO:0000256" key="5">
    <source>
        <dbReference type="SAM" id="MobiDB-lite"/>
    </source>
</evidence>
<feature type="signal peptide" evidence="6">
    <location>
        <begin position="1"/>
        <end position="29"/>
    </location>
</feature>
<dbReference type="SUPFAM" id="SSF53822">
    <property type="entry name" value="Periplasmic binding protein-like I"/>
    <property type="match status" value="1"/>
</dbReference>
<evidence type="ECO:0000313" key="8">
    <source>
        <dbReference type="EMBL" id="HJB12296.1"/>
    </source>
</evidence>
<evidence type="ECO:0000256" key="1">
    <source>
        <dbReference type="ARBA" id="ARBA00010062"/>
    </source>
</evidence>
<dbReference type="PANTHER" id="PTHR30483">
    <property type="entry name" value="LEUCINE-SPECIFIC-BINDING PROTEIN"/>
    <property type="match status" value="1"/>
</dbReference>
<keyword evidence="3 6" id="KW-0732">Signal</keyword>
<protein>
    <submittedName>
        <fullName evidence="8">ABC transporter substrate-binding protein</fullName>
    </submittedName>
</protein>
<dbReference type="CDD" id="cd06349">
    <property type="entry name" value="PBP1_ABC_HAAT-like"/>
    <property type="match status" value="1"/>
</dbReference>
<comment type="caution">
    <text evidence="8">The sequence shown here is derived from an EMBL/GenBank/DDBJ whole genome shotgun (WGS) entry which is preliminary data.</text>
</comment>
<dbReference type="Gene3D" id="3.40.50.2300">
    <property type="match status" value="2"/>
</dbReference>
<feature type="domain" description="Leucine-binding protein" evidence="7">
    <location>
        <begin position="45"/>
        <end position="374"/>
    </location>
</feature>
<dbReference type="PROSITE" id="PS51257">
    <property type="entry name" value="PROKAR_LIPOPROTEIN"/>
    <property type="match status" value="1"/>
</dbReference>
<dbReference type="InterPro" id="IPR028081">
    <property type="entry name" value="Leu-bd"/>
</dbReference>
<feature type="chain" id="PRO_5038691296" evidence="6">
    <location>
        <begin position="30"/>
        <end position="402"/>
    </location>
</feature>
<feature type="region of interest" description="Disordered" evidence="5">
    <location>
        <begin position="22"/>
        <end position="41"/>
    </location>
</feature>
<accession>A0A9D2LGS0</accession>
<dbReference type="AlphaFoldDB" id="A0A9D2LGS0"/>
<dbReference type="PRINTS" id="PR00337">
    <property type="entry name" value="LEUILEVALBP"/>
</dbReference>
<feature type="compositionally biased region" description="Acidic residues" evidence="5">
    <location>
        <begin position="32"/>
        <end position="41"/>
    </location>
</feature>
<sequence length="402" mass="42830">MKKMLSLLLTLVLALSLVGCSGSSGDSGATDTDSDSSTTEESDVIKVGLYTPLTGTSALVGTQEQMGVDLAVKQLNEAGGVNGKQIEVIAYDDQFNAETAVKVVTRLTQTDNVDAIIGSMSSANILATADIVEEAQVLEIGCGTSPTWTNAGYEYVFRGTQNAASFNTGIVELMTSMGVTRLGTMVSSTEYATTGWAEVKEQLADTDIEIVLETDYMAGDTDFTGQITRLLNADLDGILLYGATEDYGIECKQLRQLGYDGYIYGSETFAATDVREVAGDAANGVLFACGYVIPDAIEDAATEEEKAFLEAFVEEYGEMPVSDTAYRGYDSMMLLAKVFETAESMEGPDLREALLNVDYTGIGGKFDYSDGSGDGLEGCNLYAIVDGKNVPFETFLADLNNQ</sequence>
<reference evidence="8" key="1">
    <citation type="journal article" date="2021" name="PeerJ">
        <title>Extensive microbial diversity within the chicken gut microbiome revealed by metagenomics and culture.</title>
        <authorList>
            <person name="Gilroy R."/>
            <person name="Ravi A."/>
            <person name="Getino M."/>
            <person name="Pursley I."/>
            <person name="Horton D.L."/>
            <person name="Alikhan N.F."/>
            <person name="Baker D."/>
            <person name="Gharbi K."/>
            <person name="Hall N."/>
            <person name="Watson M."/>
            <person name="Adriaenssens E.M."/>
            <person name="Foster-Nyarko E."/>
            <person name="Jarju S."/>
            <person name="Secka A."/>
            <person name="Antonio M."/>
            <person name="Oren A."/>
            <person name="Chaudhuri R.R."/>
            <person name="La Ragione R."/>
            <person name="Hildebrand F."/>
            <person name="Pallen M.J."/>
        </authorList>
    </citation>
    <scope>NUCLEOTIDE SEQUENCE</scope>
    <source>
        <strain evidence="8">ChiBcec18-1249</strain>
    </source>
</reference>
<feature type="compositionally biased region" description="Low complexity" evidence="5">
    <location>
        <begin position="22"/>
        <end position="31"/>
    </location>
</feature>
<proteinExistence type="inferred from homology"/>
<keyword evidence="4" id="KW-0029">Amino-acid transport</keyword>
<evidence type="ECO:0000256" key="4">
    <source>
        <dbReference type="ARBA" id="ARBA00022970"/>
    </source>
</evidence>
<reference evidence="8" key="2">
    <citation type="submission" date="2021-04" db="EMBL/GenBank/DDBJ databases">
        <authorList>
            <person name="Gilroy R."/>
        </authorList>
    </citation>
    <scope>NUCLEOTIDE SEQUENCE</scope>
    <source>
        <strain evidence="8">ChiBcec18-1249</strain>
    </source>
</reference>
<dbReference type="InterPro" id="IPR028082">
    <property type="entry name" value="Peripla_BP_I"/>
</dbReference>